<protein>
    <submittedName>
        <fullName evidence="3">Expressed protein</fullName>
    </submittedName>
</protein>
<evidence type="ECO:0000313" key="3">
    <source>
        <dbReference type="EMBL" id="CAH7666738.1"/>
    </source>
</evidence>
<gene>
    <name evidence="3" type="ORF">PPACK8108_LOCUS1090</name>
</gene>
<evidence type="ECO:0000256" key="2">
    <source>
        <dbReference type="SAM" id="SignalP"/>
    </source>
</evidence>
<evidence type="ECO:0000256" key="1">
    <source>
        <dbReference type="SAM" id="MobiDB-lite"/>
    </source>
</evidence>
<keyword evidence="4" id="KW-1185">Reference proteome</keyword>
<feature type="signal peptide" evidence="2">
    <location>
        <begin position="1"/>
        <end position="23"/>
    </location>
</feature>
<feature type="chain" id="PRO_5043538489" evidence="2">
    <location>
        <begin position="24"/>
        <end position="595"/>
    </location>
</feature>
<dbReference type="EMBL" id="CALTRL010000147">
    <property type="protein sequence ID" value="CAH7666738.1"/>
    <property type="molecule type" value="Genomic_DNA"/>
</dbReference>
<dbReference type="Proteomes" id="UP001153365">
    <property type="component" value="Unassembled WGS sequence"/>
</dbReference>
<keyword evidence="2" id="KW-0732">Signal</keyword>
<feature type="region of interest" description="Disordered" evidence="1">
    <location>
        <begin position="572"/>
        <end position="595"/>
    </location>
</feature>
<name>A0AAV0AIR4_PHAPC</name>
<organism evidence="3 4">
    <name type="scientific">Phakopsora pachyrhizi</name>
    <name type="common">Asian soybean rust disease fungus</name>
    <dbReference type="NCBI Taxonomy" id="170000"/>
    <lineage>
        <taxon>Eukaryota</taxon>
        <taxon>Fungi</taxon>
        <taxon>Dikarya</taxon>
        <taxon>Basidiomycota</taxon>
        <taxon>Pucciniomycotina</taxon>
        <taxon>Pucciniomycetes</taxon>
        <taxon>Pucciniales</taxon>
        <taxon>Phakopsoraceae</taxon>
        <taxon>Phakopsora</taxon>
    </lineage>
</organism>
<evidence type="ECO:0000313" key="4">
    <source>
        <dbReference type="Proteomes" id="UP001153365"/>
    </source>
</evidence>
<proteinExistence type="predicted"/>
<comment type="caution">
    <text evidence="3">The sequence shown here is derived from an EMBL/GenBank/DDBJ whole genome shotgun (WGS) entry which is preliminary data.</text>
</comment>
<dbReference type="AlphaFoldDB" id="A0AAV0AIR4"/>
<sequence>METFKRMTVMILIILVITSLSWSYESGEVLGEADGEIQVKGFTHPPDDQDFTWLIDDRHHQFGPNQSDSHSKAGARTQLLQTFSFQRSLTSSSEISAQILNDYHQDPFNQSHQLTREPWIDSGNYRGDYPHSYYSDIHLLQHGNSDESFDHPSGSIPVVRPELNQFDAHSNFVPNHQHFNGQIGKFWTQPLLHGQSIERSNLPRPHFSSPWREDNLINGFVENNHYIEPSNIPNVFETGVASNYFSPCANALYETTAINLVPTSIQSFRNHGKLVDHEKSGEGPVANFFNENHWNHENYGPAYFGEKIVSSSSPPSDINIELLLNDLIHSPHNHAQKSEKGNLGFFKGHEGVATQRIHNKNSEFEIGKNPKLNLYSDSSVLIDQWSAIQQVRDSIPNVKLHNDNLDLNLDYDSLAVDDLWSSGEKYFNIDESLSLKRKREHESDFSMEERRKKEGLRILELERLRTKNTKDSSQKFESLEENLGPGSSNLNNQYLVRAVGDLNPRRNNRLNNNIYPNLKENSKIYSDVIRKGKRRKKNSKNLVENFRESGEKTAFLKNENEPTNSYHVVNFKPAQLDDFERDEKRPPPLRSGKSY</sequence>
<reference evidence="3" key="1">
    <citation type="submission" date="2022-06" db="EMBL/GenBank/DDBJ databases">
        <authorList>
            <consortium name="SYNGENTA / RWTH Aachen University"/>
        </authorList>
    </citation>
    <scope>NUCLEOTIDE SEQUENCE</scope>
</reference>
<accession>A0AAV0AIR4</accession>